<proteinExistence type="predicted"/>
<sequence length="226" mass="26299">MRSYDSRGPEYPGMALIPGWRRQAQLAFLLRIIKSHNLELRRYKLSGDVEVLDIENDMYENIKLLGNDGCFPTDVVELADRLQRDARPTRGIYRLIQFAYQVVAGSDFDLRLENYRLSDKMAAKNRIDDLDSKVLDERNKARYNALVDMKNHCQPDRGQNDNANSLKELLYWAERDLKNIQGMESPPSNPATTRKEAEELRKRLQAYKGEDAERLKAESERRAGRY</sequence>
<evidence type="ECO:0000313" key="2">
    <source>
        <dbReference type="EMBL" id="TGO28167.1"/>
    </source>
</evidence>
<gene>
    <name evidence="2" type="ORF">BPAE_0031g00320</name>
</gene>
<keyword evidence="3" id="KW-1185">Reference proteome</keyword>
<accession>A0A4Z1G1Y9</accession>
<name>A0A4Z1G1Y9_9HELO</name>
<evidence type="ECO:0000256" key="1">
    <source>
        <dbReference type="SAM" id="MobiDB-lite"/>
    </source>
</evidence>
<protein>
    <submittedName>
        <fullName evidence="2">Uncharacterized protein</fullName>
    </submittedName>
</protein>
<organism evidence="2 3">
    <name type="scientific">Botrytis paeoniae</name>
    <dbReference type="NCBI Taxonomy" id="278948"/>
    <lineage>
        <taxon>Eukaryota</taxon>
        <taxon>Fungi</taxon>
        <taxon>Dikarya</taxon>
        <taxon>Ascomycota</taxon>
        <taxon>Pezizomycotina</taxon>
        <taxon>Leotiomycetes</taxon>
        <taxon>Helotiales</taxon>
        <taxon>Sclerotiniaceae</taxon>
        <taxon>Botrytis</taxon>
    </lineage>
</organism>
<comment type="caution">
    <text evidence="2">The sequence shown here is derived from an EMBL/GenBank/DDBJ whole genome shotgun (WGS) entry which is preliminary data.</text>
</comment>
<feature type="region of interest" description="Disordered" evidence="1">
    <location>
        <begin position="204"/>
        <end position="226"/>
    </location>
</feature>
<dbReference type="AlphaFoldDB" id="A0A4Z1G1Y9"/>
<dbReference type="EMBL" id="PQXI01000031">
    <property type="protein sequence ID" value="TGO28167.1"/>
    <property type="molecule type" value="Genomic_DNA"/>
</dbReference>
<reference evidence="2 3" key="1">
    <citation type="submission" date="2017-12" db="EMBL/GenBank/DDBJ databases">
        <title>Comparative genomics of Botrytis spp.</title>
        <authorList>
            <person name="Valero-Jimenez C.A."/>
            <person name="Tapia P."/>
            <person name="Veloso J."/>
            <person name="Silva-Moreno E."/>
            <person name="Staats M."/>
            <person name="Valdes J.H."/>
            <person name="Van Kan J.A.L."/>
        </authorList>
    </citation>
    <scope>NUCLEOTIDE SEQUENCE [LARGE SCALE GENOMIC DNA]</scope>
    <source>
        <strain evidence="2 3">Bp0003</strain>
    </source>
</reference>
<dbReference type="Proteomes" id="UP000297910">
    <property type="component" value="Unassembled WGS sequence"/>
</dbReference>
<evidence type="ECO:0000313" key="3">
    <source>
        <dbReference type="Proteomes" id="UP000297910"/>
    </source>
</evidence>